<evidence type="ECO:0000313" key="3">
    <source>
        <dbReference type="Proteomes" id="UP000823641"/>
    </source>
</evidence>
<dbReference type="SUPFAM" id="SSF100950">
    <property type="entry name" value="NagB/RpiA/CoA transferase-like"/>
    <property type="match status" value="1"/>
</dbReference>
<organism evidence="2 3">
    <name type="scientific">Candidatus Gallipaludibacter merdavium</name>
    <dbReference type="NCBI Taxonomy" id="2840839"/>
    <lineage>
        <taxon>Bacteria</taxon>
        <taxon>Pseudomonadati</taxon>
        <taxon>Bacteroidota</taxon>
        <taxon>Bacteroidia</taxon>
        <taxon>Bacteroidales</taxon>
        <taxon>Candidatus Gallipaludibacter</taxon>
    </lineage>
</organism>
<dbReference type="PANTHER" id="PTHR13707">
    <property type="entry name" value="KETOACID-COENZYME A TRANSFERASE"/>
    <property type="match status" value="1"/>
</dbReference>
<proteinExistence type="predicted"/>
<evidence type="ECO:0000313" key="2">
    <source>
        <dbReference type="EMBL" id="MBO8459268.1"/>
    </source>
</evidence>
<dbReference type="AlphaFoldDB" id="A0A9D9HSW1"/>
<dbReference type="SMART" id="SM00882">
    <property type="entry name" value="CoA_trans"/>
    <property type="match status" value="1"/>
</dbReference>
<evidence type="ECO:0000256" key="1">
    <source>
        <dbReference type="ARBA" id="ARBA00022679"/>
    </source>
</evidence>
<dbReference type="Gene3D" id="3.40.1080.10">
    <property type="entry name" value="Glutaconate Coenzyme A-transferase"/>
    <property type="match status" value="1"/>
</dbReference>
<dbReference type="Pfam" id="PF01144">
    <property type="entry name" value="CoA_trans"/>
    <property type="match status" value="1"/>
</dbReference>
<comment type="caution">
    <text evidence="2">The sequence shown here is derived from an EMBL/GenBank/DDBJ whole genome shotgun (WGS) entry which is preliminary data.</text>
</comment>
<accession>A0A9D9HSW1</accession>
<dbReference type="PANTHER" id="PTHR13707:SF60">
    <property type="entry name" value="ACETATE COA-TRANSFERASE SUBUNIT ALPHA"/>
    <property type="match status" value="1"/>
</dbReference>
<name>A0A9D9HSW1_9BACT</name>
<sequence length="216" mass="22906">MKKEITLENAVSMIKDGMTIMVGGFLAVGAATQIIDAIAQSGVKNLTLICNDSAFPDKSLGKLIVNKQVKKLIATHIGTNPETANQMNAGELEVEFVPQGTLVERIRAFGAGLGGVLTPVGLGTLIAEGKEIVKVDGKDYLLEKPLGADLALLGASVADEKGNLVYYGTTQNFNPTMATAAKVVIAEVEKVVKTGEILPHQIHTPGIFVDYIYKKQ</sequence>
<dbReference type="EMBL" id="JADIMG010000032">
    <property type="protein sequence ID" value="MBO8459268.1"/>
    <property type="molecule type" value="Genomic_DNA"/>
</dbReference>
<keyword evidence="1 2" id="KW-0808">Transferase</keyword>
<dbReference type="NCBIfam" id="TIGR02429">
    <property type="entry name" value="pcaI_scoA_fam"/>
    <property type="match status" value="1"/>
</dbReference>
<dbReference type="InterPro" id="IPR004165">
    <property type="entry name" value="CoA_trans_fam_I"/>
</dbReference>
<gene>
    <name evidence="2" type="ORF">IAA73_02905</name>
</gene>
<dbReference type="InterPro" id="IPR012792">
    <property type="entry name" value="3-oxoacid_CoA-transf_A"/>
</dbReference>
<reference evidence="2" key="1">
    <citation type="submission" date="2020-10" db="EMBL/GenBank/DDBJ databases">
        <authorList>
            <person name="Gilroy R."/>
        </authorList>
    </citation>
    <scope>NUCLEOTIDE SEQUENCE</scope>
    <source>
        <strain evidence="2">G3-3990</strain>
    </source>
</reference>
<reference evidence="2" key="2">
    <citation type="journal article" date="2021" name="PeerJ">
        <title>Extensive microbial diversity within the chicken gut microbiome revealed by metagenomics and culture.</title>
        <authorList>
            <person name="Gilroy R."/>
            <person name="Ravi A."/>
            <person name="Getino M."/>
            <person name="Pursley I."/>
            <person name="Horton D.L."/>
            <person name="Alikhan N.F."/>
            <person name="Baker D."/>
            <person name="Gharbi K."/>
            <person name="Hall N."/>
            <person name="Watson M."/>
            <person name="Adriaenssens E.M."/>
            <person name="Foster-Nyarko E."/>
            <person name="Jarju S."/>
            <person name="Secka A."/>
            <person name="Antonio M."/>
            <person name="Oren A."/>
            <person name="Chaudhuri R.R."/>
            <person name="La Ragione R."/>
            <person name="Hildebrand F."/>
            <person name="Pallen M.J."/>
        </authorList>
    </citation>
    <scope>NUCLEOTIDE SEQUENCE</scope>
    <source>
        <strain evidence="2">G3-3990</strain>
    </source>
</reference>
<dbReference type="InterPro" id="IPR037171">
    <property type="entry name" value="NagB/RpiA_transferase-like"/>
</dbReference>
<dbReference type="GO" id="GO:0008410">
    <property type="term" value="F:CoA-transferase activity"/>
    <property type="evidence" value="ECO:0007669"/>
    <property type="project" value="InterPro"/>
</dbReference>
<dbReference type="Proteomes" id="UP000823641">
    <property type="component" value="Unassembled WGS sequence"/>
</dbReference>
<protein>
    <submittedName>
        <fullName evidence="2">CoA transferase subunit A</fullName>
    </submittedName>
</protein>